<organism evidence="2 3">
    <name type="scientific">Amborella trichopoda</name>
    <dbReference type="NCBI Taxonomy" id="13333"/>
    <lineage>
        <taxon>Eukaryota</taxon>
        <taxon>Viridiplantae</taxon>
        <taxon>Streptophyta</taxon>
        <taxon>Embryophyta</taxon>
        <taxon>Tracheophyta</taxon>
        <taxon>Spermatophyta</taxon>
        <taxon>Magnoliopsida</taxon>
        <taxon>Amborellales</taxon>
        <taxon>Amborellaceae</taxon>
        <taxon>Amborella</taxon>
    </lineage>
</organism>
<feature type="region of interest" description="Disordered" evidence="1">
    <location>
        <begin position="1"/>
        <end position="24"/>
    </location>
</feature>
<evidence type="ECO:0000313" key="2">
    <source>
        <dbReference type="EMBL" id="ERM99349.1"/>
    </source>
</evidence>
<dbReference type="EMBL" id="KI395026">
    <property type="protein sequence ID" value="ERM99349.1"/>
    <property type="molecule type" value="Genomic_DNA"/>
</dbReference>
<accession>W1NXE2</accession>
<feature type="compositionally biased region" description="Pro residues" evidence="1">
    <location>
        <begin position="13"/>
        <end position="24"/>
    </location>
</feature>
<keyword evidence="3" id="KW-1185">Reference proteome</keyword>
<sequence>MGGQSQRFSLLPMTPPRPVPPPPSYGKGIRWRSNGWVIGEYVYEAAATLVLVDGVGVSSWSNGSGQFMLCSYSSFSLVFRCRRNEVVDDVQFAYGKNELRPVMRFPKNKGEVEEPSILSSLFSLLLPYFIVLRSKGRLPPLTLFYT</sequence>
<protein>
    <submittedName>
        <fullName evidence="2">Uncharacterized protein</fullName>
    </submittedName>
</protein>
<dbReference type="Proteomes" id="UP000017836">
    <property type="component" value="Unassembled WGS sequence"/>
</dbReference>
<dbReference type="Gramene" id="ERM99349">
    <property type="protein sequence ID" value="ERM99349"/>
    <property type="gene ID" value="AMTR_s00108p00122350"/>
</dbReference>
<dbReference type="HOGENOM" id="CLU_1779942_0_0_1"/>
<proteinExistence type="predicted"/>
<name>W1NXE2_AMBTC</name>
<evidence type="ECO:0000256" key="1">
    <source>
        <dbReference type="SAM" id="MobiDB-lite"/>
    </source>
</evidence>
<gene>
    <name evidence="2" type="ORF">AMTR_s00108p00122350</name>
</gene>
<dbReference type="AlphaFoldDB" id="W1NXE2"/>
<evidence type="ECO:0000313" key="3">
    <source>
        <dbReference type="Proteomes" id="UP000017836"/>
    </source>
</evidence>
<reference evidence="3" key="1">
    <citation type="journal article" date="2013" name="Science">
        <title>The Amborella genome and the evolution of flowering plants.</title>
        <authorList>
            <consortium name="Amborella Genome Project"/>
        </authorList>
    </citation>
    <scope>NUCLEOTIDE SEQUENCE [LARGE SCALE GENOMIC DNA]</scope>
</reference>